<reference evidence="3 4" key="1">
    <citation type="submission" date="2017-01" db="EMBL/GenBank/DDBJ databases">
        <title>The cable genome- insights into the physiology and evolution of filamentous bacteria capable of sulfide oxidation via long distance electron transfer.</title>
        <authorList>
            <person name="Schreiber L."/>
            <person name="Bjerg J.T."/>
            <person name="Boggild A."/>
            <person name="Van De Vossenberg J."/>
            <person name="Meysman F."/>
            <person name="Nielsen L.P."/>
            <person name="Schramm A."/>
            <person name="Kjeldsen K.U."/>
        </authorList>
    </citation>
    <scope>NUCLEOTIDE SEQUENCE [LARGE SCALE GENOMIC DNA]</scope>
    <source>
        <strain evidence="3">MCF</strain>
    </source>
</reference>
<dbReference type="InterPro" id="IPR038729">
    <property type="entry name" value="Rad50/SbcC_AAA"/>
</dbReference>
<dbReference type="AlphaFoldDB" id="A0A444IR38"/>
<sequence>MKAFIRKIVLFSSTGAMRDVPLSDGLNIVTGDSKTGKSALIEIVDYCLFSSRSTIPVGKITEFTELFCIILQLSKKFLVIARPKWGSDQTKAYLSIETNEFFLDTFSIEYFKGKTRRALKAVQVDVEEHLGLSVLDTREKSQSDKRSSGKATMRSFISFLFQHQNLIANKHVIFYRFDDFYKRKNTVDQFPILMGWVDGEYYSIKQQLEEKKKLLRKETRRQKSLKLDTKEQIEKLRTPINQYYTAIGYVLEKDLSLRDLKKRAQSLPEISRTSYEDSNVDFQSINLKDKLKIYRRELSDVIVLIKQISKNSNDANNYQHKLQHIVEANTIKDGVSELICPFCHSATPEIEEVINSVNDSRDELISELVNIGNYKTDSSEHIKELIEKRDVLKNDIRLLAIEIKNIESTIKEIKLNNELRDGLQFLKGVIQVTLDQILSKPTLDQNPIDFDELKGDIETLQGIIDGYNLEEKYQDANSFISRRMTEISKTLDFEEELQPGTMRFDLKNFDFYYNFERKDIRLSEMGSGANWLACHLSLFLSLLHLSCKEKASCIPSVLFIDQPSQVYFPKATKTLSEERKILKEATKTLSKEKKILKEDTDLQEADENIIQVKNIFTVILNELAAIKKDCNFLPQIVVMEHADEIEFNEYVKKRWVTDGDKLI</sequence>
<dbReference type="Pfam" id="PF12532">
    <property type="entry name" value="DUF3732"/>
    <property type="match status" value="1"/>
</dbReference>
<protein>
    <submittedName>
        <fullName evidence="3">AAA domain-containing protein</fullName>
    </submittedName>
</protein>
<proteinExistence type="predicted"/>
<dbReference type="InterPro" id="IPR027417">
    <property type="entry name" value="P-loop_NTPase"/>
</dbReference>
<organism evidence="3 4">
    <name type="scientific">Candidatus Electrothrix aarhusensis</name>
    <dbReference type="NCBI Taxonomy" id="1859131"/>
    <lineage>
        <taxon>Bacteria</taxon>
        <taxon>Pseudomonadati</taxon>
        <taxon>Thermodesulfobacteriota</taxon>
        <taxon>Desulfobulbia</taxon>
        <taxon>Desulfobulbales</taxon>
        <taxon>Desulfobulbaceae</taxon>
        <taxon>Candidatus Electrothrix</taxon>
    </lineage>
</organism>
<evidence type="ECO:0000259" key="2">
    <source>
        <dbReference type="Pfam" id="PF13476"/>
    </source>
</evidence>
<gene>
    <name evidence="3" type="ORF">H206_02891</name>
</gene>
<dbReference type="GO" id="GO:0006302">
    <property type="term" value="P:double-strand break repair"/>
    <property type="evidence" value="ECO:0007669"/>
    <property type="project" value="InterPro"/>
</dbReference>
<evidence type="ECO:0000313" key="3">
    <source>
        <dbReference type="EMBL" id="RWX43293.1"/>
    </source>
</evidence>
<name>A0A444IR38_9BACT</name>
<dbReference type="Proteomes" id="UP000287853">
    <property type="component" value="Unassembled WGS sequence"/>
</dbReference>
<feature type="domain" description="Rad50/SbcC-type AAA" evidence="2">
    <location>
        <begin position="19"/>
        <end position="244"/>
    </location>
</feature>
<evidence type="ECO:0000256" key="1">
    <source>
        <dbReference type="SAM" id="Coils"/>
    </source>
</evidence>
<keyword evidence="4" id="KW-1185">Reference proteome</keyword>
<dbReference type="GO" id="GO:0016887">
    <property type="term" value="F:ATP hydrolysis activity"/>
    <property type="evidence" value="ECO:0007669"/>
    <property type="project" value="InterPro"/>
</dbReference>
<dbReference type="Pfam" id="PF13476">
    <property type="entry name" value="AAA_23"/>
    <property type="match status" value="1"/>
</dbReference>
<dbReference type="InterPro" id="IPR022205">
    <property type="entry name" value="DUF3732"/>
</dbReference>
<dbReference type="EMBL" id="MTKO01000124">
    <property type="protein sequence ID" value="RWX43293.1"/>
    <property type="molecule type" value="Genomic_DNA"/>
</dbReference>
<feature type="coiled-coil region" evidence="1">
    <location>
        <begin position="382"/>
        <end position="416"/>
    </location>
</feature>
<evidence type="ECO:0000313" key="4">
    <source>
        <dbReference type="Proteomes" id="UP000287853"/>
    </source>
</evidence>
<accession>A0A444IR38</accession>
<keyword evidence="1" id="KW-0175">Coiled coil</keyword>
<dbReference type="Gene3D" id="3.40.50.300">
    <property type="entry name" value="P-loop containing nucleotide triphosphate hydrolases"/>
    <property type="match status" value="1"/>
</dbReference>
<comment type="caution">
    <text evidence="3">The sequence shown here is derived from an EMBL/GenBank/DDBJ whole genome shotgun (WGS) entry which is preliminary data.</text>
</comment>